<dbReference type="AlphaFoldDB" id="A0A1F7JB60"/>
<evidence type="ECO:0000256" key="3">
    <source>
        <dbReference type="RuleBase" id="RU000363"/>
    </source>
</evidence>
<accession>A0A1F7JB60</accession>
<dbReference type="CDD" id="cd05233">
    <property type="entry name" value="SDR_c"/>
    <property type="match status" value="1"/>
</dbReference>
<comment type="similarity">
    <text evidence="1 3">Belongs to the short-chain dehydrogenases/reductases (SDR) family.</text>
</comment>
<dbReference type="PANTHER" id="PTHR44196">
    <property type="entry name" value="DEHYDROGENASE/REDUCTASE SDR FAMILY MEMBER 7B"/>
    <property type="match status" value="1"/>
</dbReference>
<name>A0A1F7JB60_9BACT</name>
<dbReference type="GO" id="GO:0016020">
    <property type="term" value="C:membrane"/>
    <property type="evidence" value="ECO:0007669"/>
    <property type="project" value="TreeGrafter"/>
</dbReference>
<dbReference type="Proteomes" id="UP000178857">
    <property type="component" value="Unassembled WGS sequence"/>
</dbReference>
<evidence type="ECO:0000313" key="5">
    <source>
        <dbReference type="Proteomes" id="UP000178857"/>
    </source>
</evidence>
<dbReference type="EMBL" id="MGAT01000013">
    <property type="protein sequence ID" value="OGK52848.1"/>
    <property type="molecule type" value="Genomic_DNA"/>
</dbReference>
<dbReference type="GO" id="GO:0016491">
    <property type="term" value="F:oxidoreductase activity"/>
    <property type="evidence" value="ECO:0007669"/>
    <property type="project" value="UniProtKB-KW"/>
</dbReference>
<proteinExistence type="inferred from homology"/>
<reference evidence="4 5" key="1">
    <citation type="journal article" date="2016" name="Nat. Commun.">
        <title>Thousands of microbial genomes shed light on interconnected biogeochemical processes in an aquifer system.</title>
        <authorList>
            <person name="Anantharaman K."/>
            <person name="Brown C.T."/>
            <person name="Hug L.A."/>
            <person name="Sharon I."/>
            <person name="Castelle C.J."/>
            <person name="Probst A.J."/>
            <person name="Thomas B.C."/>
            <person name="Singh A."/>
            <person name="Wilkins M.J."/>
            <person name="Karaoz U."/>
            <person name="Brodie E.L."/>
            <person name="Williams K.H."/>
            <person name="Hubbard S.S."/>
            <person name="Banfield J.F."/>
        </authorList>
    </citation>
    <scope>NUCLEOTIDE SEQUENCE [LARGE SCALE GENOMIC DNA]</scope>
</reference>
<evidence type="ECO:0000256" key="2">
    <source>
        <dbReference type="ARBA" id="ARBA00023002"/>
    </source>
</evidence>
<dbReference type="STRING" id="1802069.A2970_02245"/>
<dbReference type="PRINTS" id="PR00081">
    <property type="entry name" value="GDHRDH"/>
</dbReference>
<dbReference type="InterPro" id="IPR036291">
    <property type="entry name" value="NAD(P)-bd_dom_sf"/>
</dbReference>
<dbReference type="Pfam" id="PF00106">
    <property type="entry name" value="adh_short"/>
    <property type="match status" value="1"/>
</dbReference>
<dbReference type="InterPro" id="IPR002347">
    <property type="entry name" value="SDR_fam"/>
</dbReference>
<evidence type="ECO:0000256" key="1">
    <source>
        <dbReference type="ARBA" id="ARBA00006484"/>
    </source>
</evidence>
<organism evidence="4 5">
    <name type="scientific">Candidatus Roizmanbacteria bacterium RIFCSPLOWO2_01_FULL_44_13</name>
    <dbReference type="NCBI Taxonomy" id="1802069"/>
    <lineage>
        <taxon>Bacteria</taxon>
        <taxon>Candidatus Roizmaniibacteriota</taxon>
    </lineage>
</organism>
<keyword evidence="2" id="KW-0560">Oxidoreductase</keyword>
<evidence type="ECO:0000313" key="4">
    <source>
        <dbReference type="EMBL" id="OGK52848.1"/>
    </source>
</evidence>
<dbReference type="InterPro" id="IPR020904">
    <property type="entry name" value="Sc_DH/Rdtase_CS"/>
</dbReference>
<dbReference type="PRINTS" id="PR00080">
    <property type="entry name" value="SDRFAMILY"/>
</dbReference>
<comment type="caution">
    <text evidence="4">The sequence shown here is derived from an EMBL/GenBank/DDBJ whole genome shotgun (WGS) entry which is preliminary data.</text>
</comment>
<dbReference type="PANTHER" id="PTHR44196:SF1">
    <property type="entry name" value="DEHYDROGENASE_REDUCTASE SDR FAMILY MEMBER 7B"/>
    <property type="match status" value="1"/>
</dbReference>
<dbReference type="SUPFAM" id="SSF51735">
    <property type="entry name" value="NAD(P)-binding Rossmann-fold domains"/>
    <property type="match status" value="1"/>
</dbReference>
<dbReference type="Gene3D" id="3.40.50.720">
    <property type="entry name" value="NAD(P)-binding Rossmann-like Domain"/>
    <property type="match status" value="1"/>
</dbReference>
<dbReference type="PROSITE" id="PS00061">
    <property type="entry name" value="ADH_SHORT"/>
    <property type="match status" value="1"/>
</dbReference>
<protein>
    <recommendedName>
        <fullName evidence="6">Oxidoreductase</fullName>
    </recommendedName>
</protein>
<sequence>MILKDKTAIITGASDGLGKQVALKLGESGVNLALMARRKEKLEEVKKQIKGVRVAIYPCDIKESIQVKEAVKKIIADFKTIDILLNIAGIWQKRMPVEGIDEQVIGDVISINLTGLIYITRLIIPVLKKQPESAIINVSSKSGVMAQVGQSVYTASKYGVRGFTDVIREDLRGTSVKVAGVYQSGVKTEMFSKTGEKFDEGVFEQFTDPKDLASAIVFMLSQPPHIWLEEIRVNYK</sequence>
<gene>
    <name evidence="4" type="ORF">A2970_02245</name>
</gene>
<evidence type="ECO:0008006" key="6">
    <source>
        <dbReference type="Google" id="ProtNLM"/>
    </source>
</evidence>